<dbReference type="GO" id="GO:0046872">
    <property type="term" value="F:metal ion binding"/>
    <property type="evidence" value="ECO:0007669"/>
    <property type="project" value="UniProtKB-KW"/>
</dbReference>
<evidence type="ECO:0000256" key="6">
    <source>
        <dbReference type="SAM" id="SignalP"/>
    </source>
</evidence>
<sequence>MRKTLFYILLPLALVLGASLPGLMAAEVPCEVHIAPDSDAKPLFNEVVFPHDKHADIQCSKCHHMFEGSGSIDSCRMCHMDRDFDFRSETSSYYFAWHGRSDHSCFGCHYDRKNKGEAHGPVKCFNSGCHTLQ</sequence>
<keyword evidence="11" id="KW-1185">Reference proteome</keyword>
<dbReference type="GO" id="GO:0020037">
    <property type="term" value="F:heme binding"/>
    <property type="evidence" value="ECO:0007669"/>
    <property type="project" value="InterPro"/>
</dbReference>
<feature type="signal peptide" evidence="6">
    <location>
        <begin position="1"/>
        <end position="25"/>
    </location>
</feature>
<evidence type="ECO:0000256" key="4">
    <source>
        <dbReference type="ARBA" id="ARBA00022982"/>
    </source>
</evidence>
<keyword evidence="5" id="KW-0408">Iron</keyword>
<evidence type="ECO:0000313" key="8">
    <source>
        <dbReference type="EMBL" id="QJT07814.1"/>
    </source>
</evidence>
<dbReference type="InterPro" id="IPR020942">
    <property type="entry name" value="Cyt_c_III_dom"/>
</dbReference>
<keyword evidence="4" id="KW-0249">Electron transport</keyword>
<evidence type="ECO:0000256" key="3">
    <source>
        <dbReference type="ARBA" id="ARBA00022723"/>
    </source>
</evidence>
<name>A0A6P1ZF26_9BACT</name>
<evidence type="ECO:0000256" key="5">
    <source>
        <dbReference type="ARBA" id="ARBA00023004"/>
    </source>
</evidence>
<evidence type="ECO:0000256" key="2">
    <source>
        <dbReference type="ARBA" id="ARBA00022617"/>
    </source>
</evidence>
<dbReference type="Gene3D" id="3.90.10.10">
    <property type="entry name" value="Cytochrome C3"/>
    <property type="match status" value="1"/>
</dbReference>
<keyword evidence="1" id="KW-0813">Transport</keyword>
<dbReference type="SUPFAM" id="SSF48695">
    <property type="entry name" value="Multiheme cytochromes"/>
    <property type="match status" value="1"/>
</dbReference>
<dbReference type="Proteomes" id="UP000434052">
    <property type="component" value="Unassembled WGS sequence"/>
</dbReference>
<feature type="domain" description="Class III cytochrome C" evidence="7">
    <location>
        <begin position="36"/>
        <end position="130"/>
    </location>
</feature>
<evidence type="ECO:0000259" key="7">
    <source>
        <dbReference type="Pfam" id="PF02085"/>
    </source>
</evidence>
<dbReference type="AlphaFoldDB" id="A0A6P1ZF26"/>
<gene>
    <name evidence="9" type="ORF">DQK91_11630</name>
    <name evidence="8" type="ORF">E8L03_02220</name>
</gene>
<reference evidence="9 10" key="1">
    <citation type="submission" date="2018-06" db="EMBL/GenBank/DDBJ databases">
        <title>Complete genome of Desulfovibrio marinus P48SEP.</title>
        <authorList>
            <person name="Crispim J.S."/>
            <person name="Vidigal P.M.P."/>
            <person name="Silva L.C.F."/>
            <person name="Araujo L.C."/>
            <person name="Laguardia C.N."/>
            <person name="Dias R.S."/>
            <person name="Sousa M.P."/>
            <person name="Paula S.O."/>
            <person name="Silva C."/>
        </authorList>
    </citation>
    <scope>NUCLEOTIDE SEQUENCE [LARGE SCALE GENOMIC DNA]</scope>
    <source>
        <strain evidence="9 10">P48SEP</strain>
    </source>
</reference>
<proteinExistence type="predicted"/>
<keyword evidence="2" id="KW-0349">Heme</keyword>
<evidence type="ECO:0000256" key="1">
    <source>
        <dbReference type="ARBA" id="ARBA00022448"/>
    </source>
</evidence>
<evidence type="ECO:0000313" key="9">
    <source>
        <dbReference type="EMBL" id="TVM33314.1"/>
    </source>
</evidence>
<evidence type="ECO:0000313" key="10">
    <source>
        <dbReference type="Proteomes" id="UP000434052"/>
    </source>
</evidence>
<dbReference type="EMBL" id="CP039543">
    <property type="protein sequence ID" value="QJT07814.1"/>
    <property type="molecule type" value="Genomic_DNA"/>
</dbReference>
<dbReference type="OrthoDB" id="5418612at2"/>
<dbReference type="Pfam" id="PF02085">
    <property type="entry name" value="Cytochrom_CIII"/>
    <property type="match status" value="1"/>
</dbReference>
<dbReference type="InterPro" id="IPR036280">
    <property type="entry name" value="Multihaem_cyt_sf"/>
</dbReference>
<accession>A0A6P1ZF26</accession>
<dbReference type="CDD" id="cd08168">
    <property type="entry name" value="Cytochrom_C3"/>
    <property type="match status" value="1"/>
</dbReference>
<feature type="chain" id="PRO_5030159365" evidence="6">
    <location>
        <begin position="26"/>
        <end position="133"/>
    </location>
</feature>
<dbReference type="EMBL" id="QMIF01000007">
    <property type="protein sequence ID" value="TVM33314.1"/>
    <property type="molecule type" value="Genomic_DNA"/>
</dbReference>
<dbReference type="RefSeq" id="WP_144305536.1">
    <property type="nucleotide sequence ID" value="NZ_CP039543.1"/>
</dbReference>
<evidence type="ECO:0000313" key="11">
    <source>
        <dbReference type="Proteomes" id="UP000503251"/>
    </source>
</evidence>
<keyword evidence="3" id="KW-0479">Metal-binding</keyword>
<dbReference type="Proteomes" id="UP000503251">
    <property type="component" value="Chromosome"/>
</dbReference>
<organism evidence="9 10">
    <name type="scientific">Oceanidesulfovibrio marinus</name>
    <dbReference type="NCBI Taxonomy" id="370038"/>
    <lineage>
        <taxon>Bacteria</taxon>
        <taxon>Pseudomonadati</taxon>
        <taxon>Thermodesulfobacteriota</taxon>
        <taxon>Desulfovibrionia</taxon>
        <taxon>Desulfovibrionales</taxon>
        <taxon>Desulfovibrionaceae</taxon>
        <taxon>Oceanidesulfovibrio</taxon>
    </lineage>
</organism>
<reference evidence="8 11" key="2">
    <citation type="submission" date="2019-04" db="EMBL/GenBank/DDBJ databases">
        <title>Isolation and culture of sulfate reducing bacteria from the cold seep of the South China Sea.</title>
        <authorList>
            <person name="Sun C."/>
            <person name="Liu R."/>
        </authorList>
    </citation>
    <scope>NUCLEOTIDE SEQUENCE [LARGE SCALE GENOMIC DNA]</scope>
    <source>
        <strain evidence="8 11">CS1</strain>
    </source>
</reference>
<keyword evidence="6" id="KW-0732">Signal</keyword>
<dbReference type="GO" id="GO:0009055">
    <property type="term" value="F:electron transfer activity"/>
    <property type="evidence" value="ECO:0007669"/>
    <property type="project" value="InterPro"/>
</dbReference>
<protein>
    <submittedName>
        <fullName evidence="9">Cytochrome C</fullName>
    </submittedName>
</protein>